<evidence type="ECO:0000256" key="5">
    <source>
        <dbReference type="ARBA" id="ARBA00022989"/>
    </source>
</evidence>
<dbReference type="PANTHER" id="PTHR43227">
    <property type="entry name" value="BLL4140 PROTEIN"/>
    <property type="match status" value="1"/>
</dbReference>
<keyword evidence="10" id="KW-0762">Sugar transport</keyword>
<feature type="compositionally biased region" description="Basic and acidic residues" evidence="8">
    <location>
        <begin position="1"/>
        <end position="16"/>
    </location>
</feature>
<dbReference type="InterPro" id="IPR000515">
    <property type="entry name" value="MetI-like"/>
</dbReference>
<dbReference type="Pfam" id="PF00528">
    <property type="entry name" value="BPD_transp_1"/>
    <property type="match status" value="1"/>
</dbReference>
<dbReference type="PROSITE" id="PS50928">
    <property type="entry name" value="ABC_TM1"/>
    <property type="match status" value="1"/>
</dbReference>
<keyword evidence="4 7" id="KW-0812">Transmembrane</keyword>
<evidence type="ECO:0000256" key="3">
    <source>
        <dbReference type="ARBA" id="ARBA00022475"/>
    </source>
</evidence>
<feature type="domain" description="ABC transmembrane type-1" evidence="9">
    <location>
        <begin position="90"/>
        <end position="301"/>
    </location>
</feature>
<keyword evidence="2 7" id="KW-0813">Transport</keyword>
<dbReference type="InterPro" id="IPR050809">
    <property type="entry name" value="UgpAE/MalFG_permease"/>
</dbReference>
<reference evidence="10 11" key="1">
    <citation type="submission" date="2019-03" db="EMBL/GenBank/DDBJ databases">
        <title>Genomic Encyclopedia of Type Strains, Phase IV (KMG-IV): sequencing the most valuable type-strain genomes for metagenomic binning, comparative biology and taxonomic classification.</title>
        <authorList>
            <person name="Goeker M."/>
        </authorList>
    </citation>
    <scope>NUCLEOTIDE SEQUENCE [LARGE SCALE GENOMIC DNA]</scope>
    <source>
        <strain evidence="10 11">DSM 45765</strain>
    </source>
</reference>
<organism evidence="10 11">
    <name type="scientific">Tamaricihabitans halophyticus</name>
    <dbReference type="NCBI Taxonomy" id="1262583"/>
    <lineage>
        <taxon>Bacteria</taxon>
        <taxon>Bacillati</taxon>
        <taxon>Actinomycetota</taxon>
        <taxon>Actinomycetes</taxon>
        <taxon>Pseudonocardiales</taxon>
        <taxon>Pseudonocardiaceae</taxon>
        <taxon>Tamaricihabitans</taxon>
    </lineage>
</organism>
<feature type="transmembrane region" description="Helical" evidence="7">
    <location>
        <begin position="280"/>
        <end position="300"/>
    </location>
</feature>
<keyword evidence="11" id="KW-1185">Reference proteome</keyword>
<dbReference type="InterPro" id="IPR035906">
    <property type="entry name" value="MetI-like_sf"/>
</dbReference>
<evidence type="ECO:0000313" key="10">
    <source>
        <dbReference type="EMBL" id="TCP53999.1"/>
    </source>
</evidence>
<keyword evidence="5 7" id="KW-1133">Transmembrane helix</keyword>
<keyword evidence="3" id="KW-1003">Cell membrane</keyword>
<comment type="similarity">
    <text evidence="7">Belongs to the binding-protein-dependent transport system permease family.</text>
</comment>
<dbReference type="EMBL" id="SLXQ01000003">
    <property type="protein sequence ID" value="TCP53999.1"/>
    <property type="molecule type" value="Genomic_DNA"/>
</dbReference>
<dbReference type="SUPFAM" id="SSF161098">
    <property type="entry name" value="MetI-like"/>
    <property type="match status" value="1"/>
</dbReference>
<dbReference type="GO" id="GO:0055085">
    <property type="term" value="P:transmembrane transport"/>
    <property type="evidence" value="ECO:0007669"/>
    <property type="project" value="InterPro"/>
</dbReference>
<dbReference type="GO" id="GO:0005886">
    <property type="term" value="C:plasma membrane"/>
    <property type="evidence" value="ECO:0007669"/>
    <property type="project" value="UniProtKB-SubCell"/>
</dbReference>
<evidence type="ECO:0000313" key="11">
    <source>
        <dbReference type="Proteomes" id="UP000294911"/>
    </source>
</evidence>
<evidence type="ECO:0000256" key="1">
    <source>
        <dbReference type="ARBA" id="ARBA00004651"/>
    </source>
</evidence>
<dbReference type="CDD" id="cd06261">
    <property type="entry name" value="TM_PBP2"/>
    <property type="match status" value="1"/>
</dbReference>
<gene>
    <name evidence="10" type="ORF">EV191_10339</name>
</gene>
<evidence type="ECO:0000256" key="2">
    <source>
        <dbReference type="ARBA" id="ARBA00022448"/>
    </source>
</evidence>
<evidence type="ECO:0000256" key="8">
    <source>
        <dbReference type="SAM" id="MobiDB-lite"/>
    </source>
</evidence>
<feature type="transmembrane region" description="Helical" evidence="7">
    <location>
        <begin position="94"/>
        <end position="115"/>
    </location>
</feature>
<comment type="subcellular location">
    <subcellularLocation>
        <location evidence="1 7">Cell membrane</location>
        <topology evidence="1 7">Multi-pass membrane protein</topology>
    </subcellularLocation>
</comment>
<feature type="transmembrane region" description="Helical" evidence="7">
    <location>
        <begin position="229"/>
        <end position="248"/>
    </location>
</feature>
<dbReference type="RefSeq" id="WP_207894494.1">
    <property type="nucleotide sequence ID" value="NZ_SLXQ01000003.1"/>
</dbReference>
<dbReference type="Proteomes" id="UP000294911">
    <property type="component" value="Unassembled WGS sequence"/>
</dbReference>
<feature type="transmembrane region" description="Helical" evidence="7">
    <location>
        <begin position="31"/>
        <end position="50"/>
    </location>
</feature>
<dbReference type="Gene3D" id="1.10.3720.10">
    <property type="entry name" value="MetI-like"/>
    <property type="match status" value="1"/>
</dbReference>
<dbReference type="PANTHER" id="PTHR43227:SF11">
    <property type="entry name" value="BLL4140 PROTEIN"/>
    <property type="match status" value="1"/>
</dbReference>
<dbReference type="AlphaFoldDB" id="A0A4R2QXV7"/>
<feature type="region of interest" description="Disordered" evidence="8">
    <location>
        <begin position="1"/>
        <end position="21"/>
    </location>
</feature>
<evidence type="ECO:0000259" key="9">
    <source>
        <dbReference type="PROSITE" id="PS50928"/>
    </source>
</evidence>
<keyword evidence="6 7" id="KW-0472">Membrane</keyword>
<protein>
    <submittedName>
        <fullName evidence="10">Multiple sugar transport system permease protein/alpha-1,4-digalacturonate transport system permease protein</fullName>
    </submittedName>
</protein>
<sequence>MTTVDTRDRGSRDGDARQGNARKRRISRGGWIGLAFVLPVFVLFLAFRFGPALGGVLLSFANYTVGGSLEWKGLLNYQRLIADPGFWNALRVTLVYALISVPLTIVAATGLALLTRRAFRGARLYRSVFFLPVVTSLILAGVVFTWIFSVDGPWSSILESVGFPVTNWLESSTFALPAVALVGVWTRFGYGVLIMLAKLQEVPKELEEAALMDGAGPWQRFRRIVLPELRPAIFFLIVIETTFSFQAFDTIYVMTSGGPVDATYTLVFSLYRESFANFDFGYAGAIGVVLFVLTLIVALIQRIVFGKES</sequence>
<comment type="caution">
    <text evidence="10">The sequence shown here is derived from an EMBL/GenBank/DDBJ whole genome shotgun (WGS) entry which is preliminary data.</text>
</comment>
<accession>A0A4R2QXV7</accession>
<name>A0A4R2QXV7_9PSEU</name>
<feature type="transmembrane region" description="Helical" evidence="7">
    <location>
        <begin position="127"/>
        <end position="148"/>
    </location>
</feature>
<proteinExistence type="inferred from homology"/>
<evidence type="ECO:0000256" key="7">
    <source>
        <dbReference type="RuleBase" id="RU363032"/>
    </source>
</evidence>
<evidence type="ECO:0000256" key="6">
    <source>
        <dbReference type="ARBA" id="ARBA00023136"/>
    </source>
</evidence>
<feature type="transmembrane region" description="Helical" evidence="7">
    <location>
        <begin position="174"/>
        <end position="196"/>
    </location>
</feature>
<evidence type="ECO:0000256" key="4">
    <source>
        <dbReference type="ARBA" id="ARBA00022692"/>
    </source>
</evidence>